<dbReference type="Proteomes" id="UP000243579">
    <property type="component" value="Unassembled WGS sequence"/>
</dbReference>
<dbReference type="AlphaFoldDB" id="A0A1V9ZFJ0"/>
<accession>A0A1V9ZFJ0</accession>
<protein>
    <submittedName>
        <fullName evidence="1">Uncharacterized protein</fullName>
    </submittedName>
</protein>
<evidence type="ECO:0000313" key="2">
    <source>
        <dbReference type="Proteomes" id="UP000243579"/>
    </source>
</evidence>
<reference evidence="1 2" key="1">
    <citation type="journal article" date="2014" name="Genome Biol. Evol.">
        <title>The secreted proteins of Achlya hypogyna and Thraustotheca clavata identify the ancestral oomycete secretome and reveal gene acquisitions by horizontal gene transfer.</title>
        <authorList>
            <person name="Misner I."/>
            <person name="Blouin N."/>
            <person name="Leonard G."/>
            <person name="Richards T.A."/>
            <person name="Lane C.E."/>
        </authorList>
    </citation>
    <scope>NUCLEOTIDE SEQUENCE [LARGE SCALE GENOMIC DNA]</scope>
    <source>
        <strain evidence="1 2">ATCC 48635</strain>
    </source>
</reference>
<comment type="caution">
    <text evidence="1">The sequence shown here is derived from an EMBL/GenBank/DDBJ whole genome shotgun (WGS) entry which is preliminary data.</text>
</comment>
<name>A0A1V9ZFJ0_ACHHY</name>
<gene>
    <name evidence="1" type="ORF">ACHHYP_13615</name>
</gene>
<dbReference type="EMBL" id="JNBR01000131">
    <property type="protein sequence ID" value="OQR96769.1"/>
    <property type="molecule type" value="Genomic_DNA"/>
</dbReference>
<keyword evidence="2" id="KW-1185">Reference proteome</keyword>
<proteinExistence type="predicted"/>
<dbReference type="OrthoDB" id="60105at2759"/>
<evidence type="ECO:0000313" key="1">
    <source>
        <dbReference type="EMBL" id="OQR96769.1"/>
    </source>
</evidence>
<organism evidence="1 2">
    <name type="scientific">Achlya hypogyna</name>
    <name type="common">Oomycete</name>
    <name type="synonym">Protoachlya hypogyna</name>
    <dbReference type="NCBI Taxonomy" id="1202772"/>
    <lineage>
        <taxon>Eukaryota</taxon>
        <taxon>Sar</taxon>
        <taxon>Stramenopiles</taxon>
        <taxon>Oomycota</taxon>
        <taxon>Saprolegniomycetes</taxon>
        <taxon>Saprolegniales</taxon>
        <taxon>Achlyaceae</taxon>
        <taxon>Achlya</taxon>
    </lineage>
</organism>
<sequence length="918" mass="101619">MKRLPSITGAPVDPVELTVRQLLYDAGELLQTGAHAEDAPRLFLEARKAVARLKLGSRTPEVVSPRQRKSSLLLATPSSTENIVEKFKIVGSVLAGSIWGEISAAEAAHRPWELDRLTKYLLYMPTTDAWALYVEKRRTMAAALVSTLHPTLTQYSEAIAVFVKADLDIIAVAVEGTPVSTFVWKNPVHDVLERLSQLVAKAYAPPLAEIVAKAVDHLTTDVNAWMAKGASTHKAAVNFGDHRFQRNKKRAFEYRYAAPEHHVTLPPSASASMSSMARLNVRLNSITAARASLTQGGRANNVKVLLADPVMHGTWRFVHVDRASFDPIPPSLHRCLFVYFDELDTIASYCKRKGKYDFCVGWNVLACVKTSTEVVWIQAVVDAVRNDEGTCFVFDTTAGRLVDTPLLMETHVRVAPADPHCRIHSGQRWLNLMEDVSRAVVTVTRAVPAALDAEALQNVLWAAVGAQLRPADYIFSRYLRTTLHTARTMMVPGTSPLGQFDASGLYGSHGSGNACPWNEYTLRAQAETLAIVVYDMTESLGPCINSGAFTELLRLYAQVFQEELAAFSTSLTAHVVENALSLDSVLESAIGLLLLLETWRHTRTKLHPPVDTSSVAALWTVETLDKIDRAIQDMLTTSLHVVHTLVVYECTSMYLPNVVEHDWSAVKPYFGDTRITAGVQGLGLRLSRLVTKVKTSSSLSTGHPLSRAPLLALLGSLFLHATDAVLTMYKSLHPSRGRLDQFRLDGVYLVMDVFCSLKSCVYDLGAAPDVPWVAQSAERLLDWLSRLALVYGPVADIAAHLEQSNSFKRSPVVGAFTLLEKHINCALAELKTDWSRGSMKYPWHIHTVIPPDDVLKLRTLELNWAGLLAESTFSREEALQWLLRRRELLTCEFPALTSTEVEQRQRLRQLVAAQDKSL</sequence>